<evidence type="ECO:0000256" key="1">
    <source>
        <dbReference type="SAM" id="SignalP"/>
    </source>
</evidence>
<dbReference type="Gene3D" id="2.60.120.260">
    <property type="entry name" value="Galactose-binding domain-like"/>
    <property type="match status" value="3"/>
</dbReference>
<dbReference type="InterPro" id="IPR005084">
    <property type="entry name" value="CBM6"/>
</dbReference>
<dbReference type="GO" id="GO:0030246">
    <property type="term" value="F:carbohydrate binding"/>
    <property type="evidence" value="ECO:0007669"/>
    <property type="project" value="InterPro"/>
</dbReference>
<keyword evidence="4" id="KW-1185">Reference proteome</keyword>
<dbReference type="Proteomes" id="UP000567795">
    <property type="component" value="Unassembled WGS sequence"/>
</dbReference>
<dbReference type="PROSITE" id="PS51318">
    <property type="entry name" value="TAT"/>
    <property type="match status" value="1"/>
</dbReference>
<dbReference type="AlphaFoldDB" id="A0A852ZM75"/>
<dbReference type="RefSeq" id="WP_179812554.1">
    <property type="nucleotide sequence ID" value="NZ_JACBZD010000001.1"/>
</dbReference>
<sequence length="912" mass="98340">MTRSLRRLAVAVAAATTAGLLAAPGAAAAEADVLTVDFGATTGAFRGGASGTLYGFGDDGSPTQALINGAHITNSSQKPPDGLQHPSGDALEIEDGFFDKHGRELAVYVQDFYPDWGYHGAVRPQDTRTYDQSDGSWTEGGNGEWDYLEVVRHVVTRIATESEHPDQYLFVLFNEPDWIWYADWPGMKDQFFADWTATYELVHEIYDEVFDGRIQPRIGGPGNSRWWGSGEPADRRREADFLAYTAANDVRPDVYIWHELGGSNPDLFRQHEAEYRALEDLHYGTDVELPITISEWGMLPDMGVPGSMLRWFAAFEEEKVDAQTAYWNYAGNFSENIARANGANGGWWLFKWYGDLAGSQTVRVTPPDPDDPRSLRGIGAVDADNRRATVLYGGTDADVTLDLTGLDREVFGGRVDIEVREISLTGAEGVQGDPRVVRALDGVRVHRDGTLADLTVPTYDEDSVYQVLITPGQERDVTRSLEGQAWSTAIEAEDTRLTDARVREAGDQTWQASGDADVAYFNQVGSRAEFTVTVPRSGTYRLQIIGSAPAPGRHALFVDGAFGTLVQYASNLTTDRAKWIYRGSTEVEIPLSAGQHTLSLRASRDGATALPNSDITLDKFVLTDVTGGERTEYPASGLRLFGGAQLGFDGDRTAGSARIAGPGQRADLYATAWQSGYHDVTISYATSGAASADISLNGVAAATVTAPRAGSWTSTARLYLSQGINEIELASATGVHVSTVTTTRVAGADTAAVTIEAEDADLGGQARAVTLADSTGTNASGGRYVGWLGNDTAESDNVLRIERGAGFDRPGQYTVVVRYANAEVNGAHDYNPQVVDRGLQISEAGTDGYAGTGHFRYTHHWHSFWERSVNVTLATADGALTFGNDEPGSYAPDIDAITIAPVLLGEVRTSAA</sequence>
<keyword evidence="1" id="KW-0732">Signal</keyword>
<dbReference type="SUPFAM" id="SSF49785">
    <property type="entry name" value="Galactose-binding domain-like"/>
    <property type="match status" value="3"/>
</dbReference>
<dbReference type="EMBL" id="JACBZD010000001">
    <property type="protein sequence ID" value="NYI03516.1"/>
    <property type="molecule type" value="Genomic_DNA"/>
</dbReference>
<dbReference type="InterPro" id="IPR008979">
    <property type="entry name" value="Galactose-bd-like_sf"/>
</dbReference>
<dbReference type="PROSITE" id="PS51175">
    <property type="entry name" value="CBM6"/>
    <property type="match status" value="2"/>
</dbReference>
<dbReference type="InterPro" id="IPR017853">
    <property type="entry name" value="GH"/>
</dbReference>
<evidence type="ECO:0000259" key="2">
    <source>
        <dbReference type="PROSITE" id="PS51175"/>
    </source>
</evidence>
<dbReference type="SUPFAM" id="SSF51445">
    <property type="entry name" value="(Trans)glycosidases"/>
    <property type="match status" value="1"/>
</dbReference>
<dbReference type="Gene3D" id="3.20.20.80">
    <property type="entry name" value="Glycosidases"/>
    <property type="match status" value="1"/>
</dbReference>
<accession>A0A852ZM75</accession>
<organism evidence="3 4">
    <name type="scientific">Allostreptomyces psammosilenae</name>
    <dbReference type="NCBI Taxonomy" id="1892865"/>
    <lineage>
        <taxon>Bacteria</taxon>
        <taxon>Bacillati</taxon>
        <taxon>Actinomycetota</taxon>
        <taxon>Actinomycetes</taxon>
        <taxon>Kitasatosporales</taxon>
        <taxon>Streptomycetaceae</taxon>
        <taxon>Allostreptomyces</taxon>
    </lineage>
</organism>
<evidence type="ECO:0000313" key="3">
    <source>
        <dbReference type="EMBL" id="NYI03516.1"/>
    </source>
</evidence>
<gene>
    <name evidence="3" type="ORF">FHU37_000459</name>
</gene>
<feature type="signal peptide" evidence="1">
    <location>
        <begin position="1"/>
        <end position="22"/>
    </location>
</feature>
<dbReference type="InterPro" id="IPR006311">
    <property type="entry name" value="TAT_signal"/>
</dbReference>
<name>A0A852ZM75_9ACTN</name>
<comment type="caution">
    <text evidence="3">The sequence shown here is derived from an EMBL/GenBank/DDBJ whole genome shotgun (WGS) entry which is preliminary data.</text>
</comment>
<reference evidence="3 4" key="1">
    <citation type="submission" date="2020-07" db="EMBL/GenBank/DDBJ databases">
        <title>Sequencing the genomes of 1000 actinobacteria strains.</title>
        <authorList>
            <person name="Klenk H.-P."/>
        </authorList>
    </citation>
    <scope>NUCLEOTIDE SEQUENCE [LARGE SCALE GENOMIC DNA]</scope>
    <source>
        <strain evidence="3 4">DSM 42178</strain>
    </source>
</reference>
<feature type="domain" description="CBM6" evidence="2">
    <location>
        <begin position="488"/>
        <end position="623"/>
    </location>
</feature>
<proteinExistence type="predicted"/>
<evidence type="ECO:0000313" key="4">
    <source>
        <dbReference type="Proteomes" id="UP000567795"/>
    </source>
</evidence>
<feature type="chain" id="PRO_5038459858" description="CBM6 domain-containing protein" evidence="1">
    <location>
        <begin position="23"/>
        <end position="912"/>
    </location>
</feature>
<protein>
    <recommendedName>
        <fullName evidence="2">CBM6 domain-containing protein</fullName>
    </recommendedName>
</protein>
<feature type="domain" description="CBM6" evidence="2">
    <location>
        <begin position="753"/>
        <end position="900"/>
    </location>
</feature>